<reference evidence="1 2" key="1">
    <citation type="journal article" date="2017" name="DNA Res.">
        <title>Complete genome sequence and expression profile of the commercial lytic enzyme producer Lysobacter enzymogenes M497-1.</title>
        <authorList>
            <person name="Takami H."/>
            <person name="Toyoda A."/>
            <person name="Uchiyama I."/>
            <person name="Itoh T."/>
            <person name="Takaki Y."/>
            <person name="Arai W."/>
            <person name="Nishi S."/>
            <person name="Kawai M."/>
            <person name="Shinya K."/>
            <person name="Ikeda H."/>
        </authorList>
    </citation>
    <scope>NUCLEOTIDE SEQUENCE [LARGE SCALE GENOMIC DNA]</scope>
    <source>
        <strain evidence="1 2">M497-1</strain>
    </source>
</reference>
<proteinExistence type="predicted"/>
<dbReference type="KEGG" id="lem:LEN_1670"/>
<organism evidence="1 2">
    <name type="scientific">Lysobacter enzymogenes</name>
    <dbReference type="NCBI Taxonomy" id="69"/>
    <lineage>
        <taxon>Bacteria</taxon>
        <taxon>Pseudomonadati</taxon>
        <taxon>Pseudomonadota</taxon>
        <taxon>Gammaproteobacteria</taxon>
        <taxon>Lysobacterales</taxon>
        <taxon>Lysobacteraceae</taxon>
        <taxon>Lysobacter</taxon>
    </lineage>
</organism>
<evidence type="ECO:0000313" key="1">
    <source>
        <dbReference type="EMBL" id="BAV97157.1"/>
    </source>
</evidence>
<protein>
    <recommendedName>
        <fullName evidence="3">Transcriptional regulator</fullName>
    </recommendedName>
</protein>
<accession>A0AAU9AG17</accession>
<dbReference type="Proteomes" id="UP000218824">
    <property type="component" value="Chromosome"/>
</dbReference>
<name>A0AAU9AG17_LYSEN</name>
<sequence length="409" mass="44509">MSASPDAPLDVSAQPAGSVSAWGRYVLNLTAPRSHVMRNEAGRGNLIIGPARMGKKADLHVAADEAIDWRAFEPFATPAGSPWPRYIDYYGNDSGFFAWSQQRSIEQFSWAPSFADAREIDAGAADIYLLHLKLGELGGHLRLNLPAVSSLSLSGDLSRFAAAGAAPRSLSLLPTLSRRRSDAPYALPELGLLQETTSLSLHAGPLGQPISLKGIERFAALDGLSLWGGFCDWEELAKLGGLDNLEIRFAPQLSGLPPLASWPKLDRFIAYNVDETAGKALKAQLKARAKIREWSDYASVSQLRKPEWWQREYARPFAAWSGRSAKAANAAYDVALQALEQAAQAQDIEAAKAAIVAFAAGFNQAKGIETSEREDIGEAVWQFSQLDHVAALGVSEELAQQWFDEVRDY</sequence>
<dbReference type="AlphaFoldDB" id="A0AAU9AG17"/>
<evidence type="ECO:0008006" key="3">
    <source>
        <dbReference type="Google" id="ProtNLM"/>
    </source>
</evidence>
<evidence type="ECO:0000313" key="2">
    <source>
        <dbReference type="Proteomes" id="UP000218824"/>
    </source>
</evidence>
<dbReference type="EMBL" id="AP014940">
    <property type="protein sequence ID" value="BAV97157.1"/>
    <property type="molecule type" value="Genomic_DNA"/>
</dbReference>
<gene>
    <name evidence="1" type="ORF">LEN_1670</name>
</gene>
<dbReference type="RefSeq" id="WP_198420037.1">
    <property type="nucleotide sequence ID" value="NZ_AP014940.1"/>
</dbReference>
<dbReference type="GeneID" id="83063535"/>